<keyword evidence="2" id="KW-0802">TPR repeat</keyword>
<sequence length="310" mass="34965">MERMMSDGRMSFARAQLQRGDLHGAVRTLRQVLAEDPTLAEAHALLSLVLLKQKRLHAAGYEARESLKLDPHLPLGHYAQASVAVMQGLLKEAEEHLTTLLELEPEVPAWWRLKARIRNLQGRRLERREALLHALRLDAADVDTLVELGDEALERGDLKEAERRAHESLLLSPEHEGGLVLMGHVLLRRGRVEEAHEHAVWALRQDATDAGALGLMAAIQARRSWWLGMWWRFSVWMEMLGTTRATLVLLVAYLLSRVATYAAEDLGSEGGATVVETVWLALVVYSWVAPVLFQRLLRRELAEVRLKAGF</sequence>
<evidence type="ECO:0000256" key="3">
    <source>
        <dbReference type="SAM" id="Phobius"/>
    </source>
</evidence>
<protein>
    <submittedName>
        <fullName evidence="4">Tetratricopeptide repeat protein</fullName>
    </submittedName>
</protein>
<evidence type="ECO:0000256" key="1">
    <source>
        <dbReference type="ARBA" id="ARBA00022737"/>
    </source>
</evidence>
<keyword evidence="5" id="KW-1185">Reference proteome</keyword>
<organism evidence="4 5">
    <name type="scientific">Pyxidicoccus fallax</name>
    <dbReference type="NCBI Taxonomy" id="394095"/>
    <lineage>
        <taxon>Bacteria</taxon>
        <taxon>Pseudomonadati</taxon>
        <taxon>Myxococcota</taxon>
        <taxon>Myxococcia</taxon>
        <taxon>Myxococcales</taxon>
        <taxon>Cystobacterineae</taxon>
        <taxon>Myxococcaceae</taxon>
        <taxon>Pyxidicoccus</taxon>
    </lineage>
</organism>
<dbReference type="PANTHER" id="PTHR45586:SF1">
    <property type="entry name" value="LIPOPOLYSACCHARIDE ASSEMBLY PROTEIN B"/>
    <property type="match status" value="1"/>
</dbReference>
<keyword evidence="3" id="KW-0472">Membrane</keyword>
<dbReference type="InterPro" id="IPR011990">
    <property type="entry name" value="TPR-like_helical_dom_sf"/>
</dbReference>
<keyword evidence="1" id="KW-0677">Repeat</keyword>
<dbReference type="EMBL" id="JABBJJ010000105">
    <property type="protein sequence ID" value="NMO17650.1"/>
    <property type="molecule type" value="Genomic_DNA"/>
</dbReference>
<dbReference type="Gene3D" id="1.25.40.10">
    <property type="entry name" value="Tetratricopeptide repeat domain"/>
    <property type="match status" value="1"/>
</dbReference>
<feature type="transmembrane region" description="Helical" evidence="3">
    <location>
        <begin position="233"/>
        <end position="255"/>
    </location>
</feature>
<feature type="transmembrane region" description="Helical" evidence="3">
    <location>
        <begin position="278"/>
        <end position="297"/>
    </location>
</feature>
<comment type="caution">
    <text evidence="4">The sequence shown here is derived from an EMBL/GenBank/DDBJ whole genome shotgun (WGS) entry which is preliminary data.</text>
</comment>
<proteinExistence type="predicted"/>
<reference evidence="4 5" key="1">
    <citation type="submission" date="2020-04" db="EMBL/GenBank/DDBJ databases">
        <title>Draft genome of Pyxidicoccus fallax type strain.</title>
        <authorList>
            <person name="Whitworth D.E."/>
        </authorList>
    </citation>
    <scope>NUCLEOTIDE SEQUENCE [LARGE SCALE GENOMIC DNA]</scope>
    <source>
        <strain evidence="4 5">DSM 14698</strain>
    </source>
</reference>
<dbReference type="SUPFAM" id="SSF48452">
    <property type="entry name" value="TPR-like"/>
    <property type="match status" value="1"/>
</dbReference>
<evidence type="ECO:0000256" key="2">
    <source>
        <dbReference type="ARBA" id="ARBA00022803"/>
    </source>
</evidence>
<dbReference type="AlphaFoldDB" id="A0A848LIV5"/>
<name>A0A848LIV5_9BACT</name>
<accession>A0A848LIV5</accession>
<keyword evidence="3" id="KW-1133">Transmembrane helix</keyword>
<dbReference type="Pfam" id="PF13432">
    <property type="entry name" value="TPR_16"/>
    <property type="match status" value="2"/>
</dbReference>
<dbReference type="SMART" id="SM00028">
    <property type="entry name" value="TPR"/>
    <property type="match status" value="5"/>
</dbReference>
<dbReference type="PANTHER" id="PTHR45586">
    <property type="entry name" value="TPR REPEAT-CONTAINING PROTEIN PA4667"/>
    <property type="match status" value="1"/>
</dbReference>
<dbReference type="InterPro" id="IPR019734">
    <property type="entry name" value="TPR_rpt"/>
</dbReference>
<gene>
    <name evidence="4" type="ORF">HG543_22745</name>
</gene>
<evidence type="ECO:0000313" key="4">
    <source>
        <dbReference type="EMBL" id="NMO17650.1"/>
    </source>
</evidence>
<keyword evidence="3" id="KW-0812">Transmembrane</keyword>
<dbReference type="Proteomes" id="UP000518300">
    <property type="component" value="Unassembled WGS sequence"/>
</dbReference>
<evidence type="ECO:0000313" key="5">
    <source>
        <dbReference type="Proteomes" id="UP000518300"/>
    </source>
</evidence>
<dbReference type="InterPro" id="IPR051012">
    <property type="entry name" value="CellSynth/LPSAsmb/PSIAsmb"/>
</dbReference>